<dbReference type="InterPro" id="IPR044049">
    <property type="entry name" value="EccD_transm"/>
</dbReference>
<evidence type="ECO:0000256" key="1">
    <source>
        <dbReference type="SAM" id="Phobius"/>
    </source>
</evidence>
<dbReference type="Pfam" id="PF19053">
    <property type="entry name" value="EccD"/>
    <property type="match status" value="1"/>
</dbReference>
<reference evidence="3" key="1">
    <citation type="submission" date="2020-07" db="EMBL/GenBank/DDBJ databases">
        <authorList>
            <person name="Tarantini F.S."/>
            <person name="Hong K.W."/>
            <person name="Chan K.G."/>
        </authorList>
    </citation>
    <scope>NUCLEOTIDE SEQUENCE</scope>
    <source>
        <strain evidence="3">32-07</strain>
    </source>
</reference>
<dbReference type="Proteomes" id="UP001049518">
    <property type="component" value="Chromosome"/>
</dbReference>
<sequence length="441" mass="44810">MTAWSRVTLVGEHRKVDMVLPAQEPIGALMPEVLELLGDVPQSPPRLRHLVTATGDVLDPGASLADRRVPDGAVLRLVLSDEPIPAPVVHEVPEVVGDTLDARFWRWSPVAARWNATAALMGLSFAVGVLVVVRLGGGAALGVVGAVAASLALGGTAAGLAGQERLGTAMTLAGGVTATPALWLAADLYDWEGWALWGGLALTAAAVVLLLGLGSPLGRGGLVGGGLAAGLAAVGTAGAALGLDGGRVGAVLALTCVVLLSALLRVALSLSGLTSLDDRRGAGGVVARRDVMNALDGAHRSMVIATLAVALAAAVAGIGAVADFDVWTAGLAGLLAIVVVSRARMFPLILQKTALFSSGLAIVAALAVQWTRHVTWGAGPALGMLLAGLVIPVVVLTREQPEHVRARLRRVMNRIEAAAVAAVIPVAVGTFGTFERLLETF</sequence>
<feature type="transmembrane region" description="Helical" evidence="1">
    <location>
        <begin position="376"/>
        <end position="396"/>
    </location>
</feature>
<feature type="transmembrane region" description="Helical" evidence="1">
    <location>
        <begin position="221"/>
        <end position="243"/>
    </location>
</feature>
<evidence type="ECO:0000313" key="3">
    <source>
        <dbReference type="EMBL" id="QXJ24194.1"/>
    </source>
</evidence>
<feature type="transmembrane region" description="Helical" evidence="1">
    <location>
        <begin position="327"/>
        <end position="346"/>
    </location>
</feature>
<name>A0ABX8QZF9_9ACTN</name>
<feature type="transmembrane region" description="Helical" evidence="1">
    <location>
        <begin position="417"/>
        <end position="434"/>
    </location>
</feature>
<feature type="transmembrane region" description="Helical" evidence="1">
    <location>
        <begin position="114"/>
        <end position="133"/>
    </location>
</feature>
<keyword evidence="1" id="KW-1133">Transmembrane helix</keyword>
<keyword evidence="1" id="KW-0472">Membrane</keyword>
<dbReference type="Pfam" id="PF08817">
    <property type="entry name" value="YukD"/>
    <property type="match status" value="1"/>
</dbReference>
<organism evidence="3 4">
    <name type="scientific">Actinomadura graeca</name>
    <dbReference type="NCBI Taxonomy" id="2750812"/>
    <lineage>
        <taxon>Bacteria</taxon>
        <taxon>Bacillati</taxon>
        <taxon>Actinomycetota</taxon>
        <taxon>Actinomycetes</taxon>
        <taxon>Streptosporangiales</taxon>
        <taxon>Thermomonosporaceae</taxon>
        <taxon>Actinomadura</taxon>
    </lineage>
</organism>
<feature type="transmembrane region" description="Helical" evidence="1">
    <location>
        <begin position="194"/>
        <end position="214"/>
    </location>
</feature>
<proteinExistence type="predicted"/>
<feature type="domain" description="EccD-like transmembrane" evidence="2">
    <location>
        <begin position="117"/>
        <end position="436"/>
    </location>
</feature>
<dbReference type="InterPro" id="IPR024962">
    <property type="entry name" value="YukD-like"/>
</dbReference>
<evidence type="ECO:0000313" key="4">
    <source>
        <dbReference type="Proteomes" id="UP001049518"/>
    </source>
</evidence>
<dbReference type="RefSeq" id="WP_231329894.1">
    <property type="nucleotide sequence ID" value="NZ_CP059572.1"/>
</dbReference>
<feature type="transmembrane region" description="Helical" evidence="1">
    <location>
        <begin position="353"/>
        <end position="370"/>
    </location>
</feature>
<feature type="transmembrane region" description="Helical" evidence="1">
    <location>
        <begin position="139"/>
        <end position="162"/>
    </location>
</feature>
<feature type="transmembrane region" description="Helical" evidence="1">
    <location>
        <begin position="249"/>
        <end position="270"/>
    </location>
</feature>
<dbReference type="EMBL" id="CP059572">
    <property type="protein sequence ID" value="QXJ24194.1"/>
    <property type="molecule type" value="Genomic_DNA"/>
</dbReference>
<keyword evidence="4" id="KW-1185">Reference proteome</keyword>
<dbReference type="Gene3D" id="3.10.20.90">
    <property type="entry name" value="Phosphatidylinositol 3-kinase Catalytic Subunit, Chain A, domain 1"/>
    <property type="match status" value="1"/>
</dbReference>
<feature type="transmembrane region" description="Helical" evidence="1">
    <location>
        <begin position="302"/>
        <end position="321"/>
    </location>
</feature>
<accession>A0ABX8QZF9</accession>
<keyword evidence="1" id="KW-0812">Transmembrane</keyword>
<evidence type="ECO:0000259" key="2">
    <source>
        <dbReference type="Pfam" id="PF19053"/>
    </source>
</evidence>
<feature type="transmembrane region" description="Helical" evidence="1">
    <location>
        <begin position="169"/>
        <end position="188"/>
    </location>
</feature>
<protein>
    <submittedName>
        <fullName evidence="3">EsaB/YukD family protein</fullName>
    </submittedName>
</protein>
<gene>
    <name evidence="3" type="ORF">AGRA3207_005468</name>
</gene>